<dbReference type="AlphaFoldDB" id="A0A432G525"/>
<feature type="transmembrane region" description="Helical" evidence="1">
    <location>
        <begin position="54"/>
        <end position="75"/>
    </location>
</feature>
<organism evidence="2 3">
    <name type="scientific">SAR324 cluster bacterium</name>
    <dbReference type="NCBI Taxonomy" id="2024889"/>
    <lineage>
        <taxon>Bacteria</taxon>
        <taxon>Deltaproteobacteria</taxon>
        <taxon>SAR324 cluster</taxon>
    </lineage>
</organism>
<dbReference type="EMBL" id="QNZL01000182">
    <property type="protein sequence ID" value="RTZ78826.1"/>
    <property type="molecule type" value="Genomic_DNA"/>
</dbReference>
<reference evidence="2 3" key="1">
    <citation type="submission" date="2018-06" db="EMBL/GenBank/DDBJ databases">
        <title>Combined omics and stable isotope probing to characterize newly discovered Mariana Back-Arc vent microbial communities.</title>
        <authorList>
            <person name="Trembath-Reichert E."/>
            <person name="Huber J.A."/>
        </authorList>
    </citation>
    <scope>NUCLEOTIDE SEQUENCE [LARGE SCALE GENOMIC DNA]</scope>
    <source>
        <strain evidence="2">MAG 63_1</strain>
    </source>
</reference>
<keyword evidence="1" id="KW-0472">Membrane</keyword>
<dbReference type="Proteomes" id="UP000286801">
    <property type="component" value="Unassembled WGS sequence"/>
</dbReference>
<sequence length="118" mass="12791">METFNIFLIGAGTGTVFSVISMLVINANNAEQYPVGGFLPALWMVAELGVDSKIVVAGILMMGGMTGYFLILTIWKRRPEALIKTRPQETHVSGDSKLVTEDEHSTITVSGKSLAEFL</sequence>
<comment type="caution">
    <text evidence="2">The sequence shown here is derived from an EMBL/GenBank/DDBJ whole genome shotgun (WGS) entry which is preliminary data.</text>
</comment>
<keyword evidence="1" id="KW-1133">Transmembrane helix</keyword>
<feature type="transmembrane region" description="Helical" evidence="1">
    <location>
        <begin position="7"/>
        <end position="25"/>
    </location>
</feature>
<protein>
    <submittedName>
        <fullName evidence="2">Uncharacterized protein</fullName>
    </submittedName>
</protein>
<evidence type="ECO:0000313" key="2">
    <source>
        <dbReference type="EMBL" id="RTZ78826.1"/>
    </source>
</evidence>
<keyword evidence="1" id="KW-0812">Transmembrane</keyword>
<proteinExistence type="predicted"/>
<evidence type="ECO:0000256" key="1">
    <source>
        <dbReference type="SAM" id="Phobius"/>
    </source>
</evidence>
<accession>A0A432G525</accession>
<gene>
    <name evidence="2" type="ORF">DSY97_06765</name>
</gene>
<name>A0A432G525_9DELT</name>
<evidence type="ECO:0000313" key="3">
    <source>
        <dbReference type="Proteomes" id="UP000286801"/>
    </source>
</evidence>